<proteinExistence type="predicted"/>
<feature type="transmembrane region" description="Helical" evidence="4">
    <location>
        <begin position="47"/>
        <end position="71"/>
    </location>
</feature>
<organism evidence="6 7">
    <name type="scientific">Leisingera aquaemixtae</name>
    <dbReference type="NCBI Taxonomy" id="1396826"/>
    <lineage>
        <taxon>Bacteria</taxon>
        <taxon>Pseudomonadati</taxon>
        <taxon>Pseudomonadota</taxon>
        <taxon>Alphaproteobacteria</taxon>
        <taxon>Rhodobacterales</taxon>
        <taxon>Roseobacteraceae</taxon>
        <taxon>Leisingera</taxon>
    </lineage>
</organism>
<keyword evidence="1 4" id="KW-0812">Transmembrane</keyword>
<evidence type="ECO:0000256" key="3">
    <source>
        <dbReference type="ARBA" id="ARBA00023136"/>
    </source>
</evidence>
<reference evidence="6 7" key="1">
    <citation type="submission" date="2015-09" db="EMBL/GenBank/DDBJ databases">
        <authorList>
            <consortium name="Swine Surveillance"/>
        </authorList>
    </citation>
    <scope>NUCLEOTIDE SEQUENCE [LARGE SCALE GENOMIC DNA]</scope>
    <source>
        <strain evidence="6 7">CECT 8399</strain>
    </source>
</reference>
<dbReference type="Gene3D" id="1.20.1250.20">
    <property type="entry name" value="MFS general substrate transporter like domains"/>
    <property type="match status" value="1"/>
</dbReference>
<gene>
    <name evidence="6" type="ORF">PHA8399_03108</name>
</gene>
<feature type="transmembrane region" description="Helical" evidence="4">
    <location>
        <begin position="134"/>
        <end position="155"/>
    </location>
</feature>
<dbReference type="AlphaFoldDB" id="A0A0P1HC03"/>
<dbReference type="CDD" id="cd06174">
    <property type="entry name" value="MFS"/>
    <property type="match status" value="1"/>
</dbReference>
<dbReference type="STRING" id="1396826.PHA8399_03108"/>
<evidence type="ECO:0000259" key="5">
    <source>
        <dbReference type="PROSITE" id="PS50850"/>
    </source>
</evidence>
<feature type="transmembrane region" description="Helical" evidence="4">
    <location>
        <begin position="246"/>
        <end position="268"/>
    </location>
</feature>
<dbReference type="InterPro" id="IPR011701">
    <property type="entry name" value="MFS"/>
</dbReference>
<feature type="transmembrane region" description="Helical" evidence="4">
    <location>
        <begin position="78"/>
        <end position="103"/>
    </location>
</feature>
<feature type="transmembrane region" description="Helical" evidence="4">
    <location>
        <begin position="219"/>
        <end position="240"/>
    </location>
</feature>
<dbReference type="PROSITE" id="PS50850">
    <property type="entry name" value="MFS"/>
    <property type="match status" value="1"/>
</dbReference>
<evidence type="ECO:0000313" key="6">
    <source>
        <dbReference type="EMBL" id="CUI00968.1"/>
    </source>
</evidence>
<feature type="transmembrane region" description="Helical" evidence="4">
    <location>
        <begin position="109"/>
        <end position="127"/>
    </location>
</feature>
<dbReference type="GO" id="GO:0022857">
    <property type="term" value="F:transmembrane transporter activity"/>
    <property type="evidence" value="ECO:0007669"/>
    <property type="project" value="InterPro"/>
</dbReference>
<dbReference type="RefSeq" id="WP_058287003.1">
    <property type="nucleotide sequence ID" value="NZ_CYSR01000030.1"/>
</dbReference>
<sequence>MTDGGTSRWGLILAVWAAGLGAAAQYGKISVIFGRMGELYPQAGTALSFSVSLVGMLGILLGAVAGPYAAAFGYRRTLVWALGAGAAVSALQALHLPFSLFLATRVAEGLSHLGIVVAGPVLIAQLSSDRGRGLAMTLWSTFFAVAFTVLAWFGLPLVRAWGLLALFAAHAAVMAGLAVLLGLALRAVPVPPRAPLPRLAELPGLHLPIYRSPWIAAPAAGWLFYTCCFVAVLTVIPPYIADTARGLVLGMMPLASIAVSMTLGVFLLRYLPGVRLAQLGFLACAAAALWLWAMPGAPLACIAMAGAMGLVQGGSFAAVPQLNETAVARAQASGAMAQMGNLGNTIGTPLMVLSLSAAGFGGMMAALLVLFLSGAAVHLLLAARRRGMA</sequence>
<evidence type="ECO:0000256" key="2">
    <source>
        <dbReference type="ARBA" id="ARBA00022989"/>
    </source>
</evidence>
<dbReference type="Pfam" id="PF07690">
    <property type="entry name" value="MFS_1"/>
    <property type="match status" value="1"/>
</dbReference>
<dbReference type="InterPro" id="IPR036259">
    <property type="entry name" value="MFS_trans_sf"/>
</dbReference>
<keyword evidence="2 4" id="KW-1133">Transmembrane helix</keyword>
<protein>
    <submittedName>
        <fullName evidence="6">Major Facilitator Superfamily protein</fullName>
    </submittedName>
</protein>
<feature type="transmembrane region" description="Helical" evidence="4">
    <location>
        <begin position="280"/>
        <end position="305"/>
    </location>
</feature>
<keyword evidence="3 4" id="KW-0472">Membrane</keyword>
<dbReference type="InterPro" id="IPR020846">
    <property type="entry name" value="MFS_dom"/>
</dbReference>
<evidence type="ECO:0000256" key="4">
    <source>
        <dbReference type="SAM" id="Phobius"/>
    </source>
</evidence>
<feature type="domain" description="Major facilitator superfamily (MFS) profile" evidence="5">
    <location>
        <begin position="11"/>
        <end position="386"/>
    </location>
</feature>
<evidence type="ECO:0000313" key="7">
    <source>
        <dbReference type="Proteomes" id="UP000051326"/>
    </source>
</evidence>
<accession>A0A0P1HC03</accession>
<dbReference type="Proteomes" id="UP000051326">
    <property type="component" value="Unassembled WGS sequence"/>
</dbReference>
<dbReference type="EMBL" id="CYSR01000030">
    <property type="protein sequence ID" value="CUI00968.1"/>
    <property type="molecule type" value="Genomic_DNA"/>
</dbReference>
<name>A0A0P1HC03_9RHOB</name>
<feature type="transmembrane region" description="Helical" evidence="4">
    <location>
        <begin position="357"/>
        <end position="381"/>
    </location>
</feature>
<dbReference type="SUPFAM" id="SSF103473">
    <property type="entry name" value="MFS general substrate transporter"/>
    <property type="match status" value="1"/>
</dbReference>
<feature type="transmembrane region" description="Helical" evidence="4">
    <location>
        <begin position="161"/>
        <end position="185"/>
    </location>
</feature>
<evidence type="ECO:0000256" key="1">
    <source>
        <dbReference type="ARBA" id="ARBA00022692"/>
    </source>
</evidence>